<feature type="active site" description="Phosphocysteine intermediate; for EIIB activity" evidence="11">
    <location>
        <position position="475"/>
    </location>
</feature>
<dbReference type="GO" id="GO:0016301">
    <property type="term" value="F:kinase activity"/>
    <property type="evidence" value="ECO:0007669"/>
    <property type="project" value="UniProtKB-KW"/>
</dbReference>
<name>A0AA86M6K9_9ENTR</name>
<dbReference type="PROSITE" id="PS51098">
    <property type="entry name" value="PTS_EIIB_TYPE_1"/>
    <property type="match status" value="1"/>
</dbReference>
<dbReference type="InterPro" id="IPR003352">
    <property type="entry name" value="PTS_EIIC"/>
</dbReference>
<evidence type="ECO:0000256" key="1">
    <source>
        <dbReference type="ARBA" id="ARBA00004651"/>
    </source>
</evidence>
<organism evidence="15 16">
    <name type="scientific">Enterobacter kobei</name>
    <dbReference type="NCBI Taxonomy" id="208224"/>
    <lineage>
        <taxon>Bacteria</taxon>
        <taxon>Pseudomonadati</taxon>
        <taxon>Pseudomonadota</taxon>
        <taxon>Gammaproteobacteria</taxon>
        <taxon>Enterobacterales</taxon>
        <taxon>Enterobacteriaceae</taxon>
        <taxon>Enterobacter</taxon>
        <taxon>Enterobacter cloacae complex</taxon>
    </lineage>
</organism>
<keyword evidence="3" id="KW-1003">Cell membrane</keyword>
<evidence type="ECO:0000256" key="7">
    <source>
        <dbReference type="ARBA" id="ARBA00022692"/>
    </source>
</evidence>
<keyword evidence="10 12" id="KW-0472">Membrane</keyword>
<evidence type="ECO:0000256" key="6">
    <source>
        <dbReference type="ARBA" id="ARBA00022683"/>
    </source>
</evidence>
<feature type="domain" description="PTS EIIB type-1" evidence="13">
    <location>
        <begin position="453"/>
        <end position="537"/>
    </location>
</feature>
<evidence type="ECO:0000313" key="15">
    <source>
        <dbReference type="EMBL" id="BCU54238.1"/>
    </source>
</evidence>
<dbReference type="RefSeq" id="WP_088221336.1">
    <property type="nucleotide sequence ID" value="NZ_AP024590.1"/>
</dbReference>
<dbReference type="GO" id="GO:0090563">
    <property type="term" value="F:protein-phosphocysteine-sugar phosphotransferase activity"/>
    <property type="evidence" value="ECO:0007669"/>
    <property type="project" value="TreeGrafter"/>
</dbReference>
<feature type="transmembrane region" description="Helical" evidence="12">
    <location>
        <begin position="150"/>
        <end position="169"/>
    </location>
</feature>
<dbReference type="PANTHER" id="PTHR30009">
    <property type="entry name" value="CYTOCHROME C-TYPE SYNTHESIS PROTEIN AND PTS TRANSMEMBRANE COMPONENT"/>
    <property type="match status" value="1"/>
</dbReference>
<keyword evidence="4 15" id="KW-0762">Sugar transport</keyword>
<dbReference type="PANTHER" id="PTHR30009:SF12">
    <property type="entry name" value="PHOSPHOTRANSFERASE IIC COMPONENT GLVC"/>
    <property type="match status" value="1"/>
</dbReference>
<dbReference type="Pfam" id="PF02378">
    <property type="entry name" value="PTS_EIIC"/>
    <property type="match status" value="1"/>
</dbReference>
<keyword evidence="9 12" id="KW-1133">Transmembrane helix</keyword>
<dbReference type="Gene3D" id="3.30.1360.60">
    <property type="entry name" value="Glucose permease domain IIB"/>
    <property type="match status" value="1"/>
</dbReference>
<dbReference type="Pfam" id="PF00367">
    <property type="entry name" value="PTS_EIIB"/>
    <property type="match status" value="1"/>
</dbReference>
<evidence type="ECO:0000256" key="8">
    <source>
        <dbReference type="ARBA" id="ARBA00022777"/>
    </source>
</evidence>
<feature type="transmembrane region" description="Helical" evidence="12">
    <location>
        <begin position="400"/>
        <end position="422"/>
    </location>
</feature>
<dbReference type="InterPro" id="IPR018113">
    <property type="entry name" value="PTrfase_EIIB_Cys"/>
</dbReference>
<keyword evidence="2" id="KW-0813">Transport</keyword>
<dbReference type="GO" id="GO:0005886">
    <property type="term" value="C:plasma membrane"/>
    <property type="evidence" value="ECO:0007669"/>
    <property type="project" value="UniProtKB-SubCell"/>
</dbReference>
<gene>
    <name evidence="15" type="ORF">ENKO_08320</name>
</gene>
<keyword evidence="6" id="KW-0598">Phosphotransferase system</keyword>
<evidence type="ECO:0000256" key="4">
    <source>
        <dbReference type="ARBA" id="ARBA00022597"/>
    </source>
</evidence>
<evidence type="ECO:0000256" key="2">
    <source>
        <dbReference type="ARBA" id="ARBA00022448"/>
    </source>
</evidence>
<sequence>MKQTMQMIGQAMLVPISIITVGSMFMGFGSAFTSSGTIEALHLQNVITKGSFLFSAFSVMKATGDVVFRHLPLFFSIGVAFGLAKKEKGWAAFSGAVCFMAMHFIIATLLELNNITPQTTSVDYFQQQQHLSEIAAVQRASIYTSELGMFSYRMSVFGGMAVGLITAGLHNRLYNVKLPLVLSFFAGTRTVPIVTLLAGSLLGVLLYVIWPPLGGMLAQFSRLIGNSGLFGTFIWAVADKALLPVGLHHLITTPIRLTELGGSMTVCNQLVSGTTNIYMAQLGCEETRQLLVRGFQSGRVVVHFGALPGAALAIYQCATSPHKKVVAGLLIPVVATMILFGVTEPIEYTFLFVAPWLFYLVHVPLTGLAFVLTEMANVSIYGGSLKDILPVLLQPAKLNLWGYLWLIPLFFVLYYALFRFLILRFNVMTPGREADEEQTRLYSKQDFKDLQGMRFARHIIDAFGGKENIEQFDNCISRLRVQVKDGSRVAPEAVWKKTLNAKGYVQVSERAFQIIYGAEVVMIAGDCKELLDEGETQ</sequence>
<dbReference type="PROSITE" id="PS51103">
    <property type="entry name" value="PTS_EIIC_TYPE_1"/>
    <property type="match status" value="1"/>
</dbReference>
<evidence type="ECO:0000256" key="10">
    <source>
        <dbReference type="ARBA" id="ARBA00023136"/>
    </source>
</evidence>
<comment type="subcellular location">
    <subcellularLocation>
        <location evidence="1">Cell membrane</location>
        <topology evidence="1">Multi-pass membrane protein</topology>
    </subcellularLocation>
</comment>
<feature type="transmembrane region" description="Helical" evidence="12">
    <location>
        <begin position="190"/>
        <end position="210"/>
    </location>
</feature>
<keyword evidence="5" id="KW-0808">Transferase</keyword>
<evidence type="ECO:0000256" key="12">
    <source>
        <dbReference type="SAM" id="Phobius"/>
    </source>
</evidence>
<keyword evidence="7 12" id="KW-0812">Transmembrane</keyword>
<evidence type="ECO:0000259" key="14">
    <source>
        <dbReference type="PROSITE" id="PS51103"/>
    </source>
</evidence>
<dbReference type="InterPro" id="IPR001996">
    <property type="entry name" value="PTS_IIB_1"/>
</dbReference>
<evidence type="ECO:0000256" key="3">
    <source>
        <dbReference type="ARBA" id="ARBA00022475"/>
    </source>
</evidence>
<feature type="transmembrane region" description="Helical" evidence="12">
    <location>
        <begin position="12"/>
        <end position="32"/>
    </location>
</feature>
<dbReference type="InterPro" id="IPR013013">
    <property type="entry name" value="PTS_EIIC_1"/>
</dbReference>
<protein>
    <submittedName>
        <fullName evidence="15">PTS glucose transporter subunit IIBC</fullName>
    </submittedName>
</protein>
<dbReference type="NCBIfam" id="TIGR00826">
    <property type="entry name" value="EIIB_glc"/>
    <property type="match status" value="1"/>
</dbReference>
<feature type="domain" description="PTS EIIC type-1" evidence="14">
    <location>
        <begin position="1"/>
        <end position="434"/>
    </location>
</feature>
<feature type="transmembrane region" description="Helical" evidence="12">
    <location>
        <begin position="324"/>
        <end position="343"/>
    </location>
</feature>
<feature type="transmembrane region" description="Helical" evidence="12">
    <location>
        <begin position="66"/>
        <end position="83"/>
    </location>
</feature>
<accession>A0AA86M6K9</accession>
<dbReference type="EMBL" id="AP024590">
    <property type="protein sequence ID" value="BCU54238.1"/>
    <property type="molecule type" value="Genomic_DNA"/>
</dbReference>
<evidence type="ECO:0000259" key="13">
    <source>
        <dbReference type="PROSITE" id="PS51098"/>
    </source>
</evidence>
<dbReference type="GO" id="GO:0009401">
    <property type="term" value="P:phosphoenolpyruvate-dependent sugar phosphotransferase system"/>
    <property type="evidence" value="ECO:0007669"/>
    <property type="project" value="UniProtKB-KW"/>
</dbReference>
<dbReference type="SUPFAM" id="SSF55604">
    <property type="entry name" value="Glucose permease domain IIB"/>
    <property type="match status" value="1"/>
</dbReference>
<dbReference type="Proteomes" id="UP000682928">
    <property type="component" value="Chromosome"/>
</dbReference>
<keyword evidence="8" id="KW-0418">Kinase</keyword>
<feature type="transmembrane region" description="Helical" evidence="12">
    <location>
        <begin position="300"/>
        <end position="318"/>
    </location>
</feature>
<dbReference type="CDD" id="cd00212">
    <property type="entry name" value="PTS_IIB_glc"/>
    <property type="match status" value="1"/>
</dbReference>
<dbReference type="InterPro" id="IPR050429">
    <property type="entry name" value="PTS_Glucose_EIICBA"/>
</dbReference>
<proteinExistence type="predicted"/>
<evidence type="ECO:0000256" key="5">
    <source>
        <dbReference type="ARBA" id="ARBA00022679"/>
    </source>
</evidence>
<evidence type="ECO:0000313" key="16">
    <source>
        <dbReference type="Proteomes" id="UP000682928"/>
    </source>
</evidence>
<feature type="transmembrane region" description="Helical" evidence="12">
    <location>
        <begin position="90"/>
        <end position="110"/>
    </location>
</feature>
<evidence type="ECO:0000256" key="11">
    <source>
        <dbReference type="PROSITE-ProRule" id="PRU00421"/>
    </source>
</evidence>
<reference evidence="15" key="1">
    <citation type="submission" date="2021-04" db="EMBL/GenBank/DDBJ databases">
        <title>Difference and commonality of drug resistance evolution in various bacteria. and drug sensitivity profiles.</title>
        <authorList>
            <person name="Maeda T."/>
            <person name="Shibai A."/>
            <person name="Kawada K."/>
            <person name="Kotani H."/>
            <person name="Tarusawa Y."/>
            <person name="Tanabe K."/>
            <person name="Furusawa C."/>
        </authorList>
    </citation>
    <scope>NUCLEOTIDE SEQUENCE</scope>
    <source>
        <strain evidence="15">JCM 8580</strain>
    </source>
</reference>
<evidence type="ECO:0000256" key="9">
    <source>
        <dbReference type="ARBA" id="ARBA00022989"/>
    </source>
</evidence>
<dbReference type="InterPro" id="IPR036878">
    <property type="entry name" value="Glu_permease_IIB"/>
</dbReference>
<feature type="transmembrane region" description="Helical" evidence="12">
    <location>
        <begin position="350"/>
        <end position="372"/>
    </location>
</feature>
<dbReference type="AlphaFoldDB" id="A0AA86M6K9"/>
<dbReference type="GO" id="GO:0008982">
    <property type="term" value="F:protein-N(PI)-phosphohistidine-sugar phosphotransferase activity"/>
    <property type="evidence" value="ECO:0007669"/>
    <property type="project" value="InterPro"/>
</dbReference>